<dbReference type="InterPro" id="IPR039426">
    <property type="entry name" value="TonB-dep_rcpt-like"/>
</dbReference>
<keyword evidence="7 8" id="KW-0998">Cell outer membrane</keyword>
<dbReference type="SUPFAM" id="SSF56935">
    <property type="entry name" value="Porins"/>
    <property type="match status" value="1"/>
</dbReference>
<dbReference type="Gene3D" id="2.170.130.10">
    <property type="entry name" value="TonB-dependent receptor, plug domain"/>
    <property type="match status" value="1"/>
</dbReference>
<evidence type="ECO:0000259" key="12">
    <source>
        <dbReference type="Pfam" id="PF07715"/>
    </source>
</evidence>
<dbReference type="Proteomes" id="UP001248581">
    <property type="component" value="Chromosome"/>
</dbReference>
<organism evidence="13 14">
    <name type="scientific">Thalassotalea nanhaiensis</name>
    <dbReference type="NCBI Taxonomy" id="3065648"/>
    <lineage>
        <taxon>Bacteria</taxon>
        <taxon>Pseudomonadati</taxon>
        <taxon>Pseudomonadota</taxon>
        <taxon>Gammaproteobacteria</taxon>
        <taxon>Alteromonadales</taxon>
        <taxon>Colwelliaceae</taxon>
        <taxon>Thalassotalea</taxon>
    </lineage>
</organism>
<evidence type="ECO:0000313" key="13">
    <source>
        <dbReference type="EMBL" id="WNC67892.1"/>
    </source>
</evidence>
<evidence type="ECO:0000256" key="10">
    <source>
        <dbReference type="SAM" id="SignalP"/>
    </source>
</evidence>
<evidence type="ECO:0000313" key="14">
    <source>
        <dbReference type="Proteomes" id="UP001248581"/>
    </source>
</evidence>
<keyword evidence="10" id="KW-0732">Signal</keyword>
<dbReference type="Gene3D" id="2.40.170.20">
    <property type="entry name" value="TonB-dependent receptor, beta-barrel domain"/>
    <property type="match status" value="1"/>
</dbReference>
<dbReference type="RefSeq" id="WP_348387051.1">
    <property type="nucleotide sequence ID" value="NZ_CP134146.1"/>
</dbReference>
<dbReference type="InterPro" id="IPR000531">
    <property type="entry name" value="Beta-barrel_TonB"/>
</dbReference>
<feature type="domain" description="TonB-dependent receptor plug" evidence="12">
    <location>
        <begin position="53"/>
        <end position="166"/>
    </location>
</feature>
<sequence>MFKKNSIASAIMFSATASTAMFAVNAKAEVTEQDVADVERIEVTGSRIKRADMETASPVTIIGAKEILASGATSIDQVLQKTTAASGAMTNPGINNGSGGNASINLRGLGSQRTLVLVNGRRMINSGTGAASTVDLNSIPVSMIQRVEVLKDGASAVYGSDAVAGVVNIILKKDFEGFEINTKGGISGEGDAEEVSIDLTMGTSFDKGNIVLGIQYMDRGEASMADRDATKCDYTEVTGPDGKPQKVCGGSSYTPNGHIWSGDKSLQGNPDGSWHEFSNDDKYNYNPVSYLYTPMKKLNITGLGTYEMSDTTTFFAETMYAKRWSEQQMAPQPVWFDFEYTEEMGDSLLEHGINYGDDISYGRRMTDTGPREFSQTVDTVRVVAGLEGEFDNGWTWDTAINFGRNDSVDELANLHNMGQIQMDIEEGNFNPLDQDAWSQENLAGYVYTEVNSGGSEMLVLSASLAGEAFELPAGYVGFAAGVETRTEKAWFTPDSLTSQGMANDPKVEPTAGEYDVNEAFLEVAIPVLSDAPLAEHVEISAAVRAFDYSTFGSDSTWKLGLTWKLNEQLMFRSVASTAFRAPSVDELYGGASPSFDKVVHEATDQDQAEVTVGGNENLTPEEADTFTVGIVYEPSWLDGFSVTADYYQIDITNAITKVDSQYVADQCLGADGSLINTDTALCQSSNIAIDNSGRISFDNGLQNIGAENTSGVDLNFAYNFEALGLDWRTGLDTTFLNEYEIEATGEAVDYAGMITGGIGSYAEIKSNLSVNVSGSDWDAGYKLRYISGMDSASCVDDPSACYAPTTPSVVYHDVTGAYHFNETVTFSGGINNVLDKEAPYYTGNNDANTDPYTYDTLGRYFFARATVKF</sequence>
<dbReference type="CDD" id="cd01347">
    <property type="entry name" value="ligand_gated_channel"/>
    <property type="match status" value="1"/>
</dbReference>
<name>A0ABY9TGH0_9GAMM</name>
<feature type="domain" description="TonB-dependent receptor-like beta-barrel" evidence="11">
    <location>
        <begin position="358"/>
        <end position="833"/>
    </location>
</feature>
<evidence type="ECO:0000256" key="5">
    <source>
        <dbReference type="ARBA" id="ARBA00023077"/>
    </source>
</evidence>
<dbReference type="Pfam" id="PF07715">
    <property type="entry name" value="Plug"/>
    <property type="match status" value="1"/>
</dbReference>
<dbReference type="InterPro" id="IPR012910">
    <property type="entry name" value="Plug_dom"/>
</dbReference>
<evidence type="ECO:0000256" key="9">
    <source>
        <dbReference type="RuleBase" id="RU003357"/>
    </source>
</evidence>
<dbReference type="PROSITE" id="PS52016">
    <property type="entry name" value="TONB_DEPENDENT_REC_3"/>
    <property type="match status" value="1"/>
</dbReference>
<evidence type="ECO:0000259" key="11">
    <source>
        <dbReference type="Pfam" id="PF00593"/>
    </source>
</evidence>
<keyword evidence="4 8" id="KW-0812">Transmembrane</keyword>
<keyword evidence="3 8" id="KW-1134">Transmembrane beta strand</keyword>
<reference evidence="14" key="1">
    <citation type="submission" date="2023-09" db="EMBL/GenBank/DDBJ databases">
        <authorList>
            <person name="Li S."/>
            <person name="Li X."/>
            <person name="Zhang C."/>
            <person name="Zhao Z."/>
        </authorList>
    </citation>
    <scope>NUCLEOTIDE SEQUENCE [LARGE SCALE GENOMIC DNA]</scope>
    <source>
        <strain evidence="14">SQ345</strain>
    </source>
</reference>
<dbReference type="InterPro" id="IPR036942">
    <property type="entry name" value="Beta-barrel_TonB_sf"/>
</dbReference>
<evidence type="ECO:0000256" key="2">
    <source>
        <dbReference type="ARBA" id="ARBA00022448"/>
    </source>
</evidence>
<keyword evidence="14" id="KW-1185">Reference proteome</keyword>
<keyword evidence="6 8" id="KW-0472">Membrane</keyword>
<feature type="chain" id="PRO_5046999159" evidence="10">
    <location>
        <begin position="24"/>
        <end position="869"/>
    </location>
</feature>
<evidence type="ECO:0000256" key="3">
    <source>
        <dbReference type="ARBA" id="ARBA00022452"/>
    </source>
</evidence>
<dbReference type="PANTHER" id="PTHR47234:SF2">
    <property type="entry name" value="TONB-DEPENDENT RECEPTOR"/>
    <property type="match status" value="1"/>
</dbReference>
<dbReference type="PANTHER" id="PTHR47234">
    <property type="match status" value="1"/>
</dbReference>
<comment type="subcellular location">
    <subcellularLocation>
        <location evidence="1 8">Cell outer membrane</location>
        <topology evidence="1 8">Multi-pass membrane protein</topology>
    </subcellularLocation>
</comment>
<keyword evidence="2 8" id="KW-0813">Transport</keyword>
<accession>A0ABY9TGH0</accession>
<evidence type="ECO:0000256" key="1">
    <source>
        <dbReference type="ARBA" id="ARBA00004571"/>
    </source>
</evidence>
<evidence type="ECO:0000256" key="8">
    <source>
        <dbReference type="PROSITE-ProRule" id="PRU01360"/>
    </source>
</evidence>
<gene>
    <name evidence="13" type="ORF">RI845_15365</name>
</gene>
<evidence type="ECO:0000256" key="4">
    <source>
        <dbReference type="ARBA" id="ARBA00022692"/>
    </source>
</evidence>
<dbReference type="InterPro" id="IPR037066">
    <property type="entry name" value="Plug_dom_sf"/>
</dbReference>
<keyword evidence="5 9" id="KW-0798">TonB box</keyword>
<feature type="signal peptide" evidence="10">
    <location>
        <begin position="1"/>
        <end position="23"/>
    </location>
</feature>
<evidence type="ECO:0000256" key="6">
    <source>
        <dbReference type="ARBA" id="ARBA00023136"/>
    </source>
</evidence>
<evidence type="ECO:0000256" key="7">
    <source>
        <dbReference type="ARBA" id="ARBA00023237"/>
    </source>
</evidence>
<proteinExistence type="inferred from homology"/>
<comment type="similarity">
    <text evidence="8 9">Belongs to the TonB-dependent receptor family.</text>
</comment>
<protein>
    <submittedName>
        <fullName evidence="13">TonB-dependent receptor</fullName>
    </submittedName>
</protein>
<dbReference type="EMBL" id="CP134146">
    <property type="protein sequence ID" value="WNC67892.1"/>
    <property type="molecule type" value="Genomic_DNA"/>
</dbReference>
<dbReference type="Pfam" id="PF00593">
    <property type="entry name" value="TonB_dep_Rec_b-barrel"/>
    <property type="match status" value="1"/>
</dbReference>
<keyword evidence="13" id="KW-0675">Receptor</keyword>